<dbReference type="PANTHER" id="PTHR43191">
    <property type="entry name" value="RRNA METHYLTRANSFERASE 3"/>
    <property type="match status" value="1"/>
</dbReference>
<dbReference type="InterPro" id="IPR029026">
    <property type="entry name" value="tRNA_m1G_MTases_N"/>
</dbReference>
<dbReference type="GO" id="GO:0006396">
    <property type="term" value="P:RNA processing"/>
    <property type="evidence" value="ECO:0007669"/>
    <property type="project" value="InterPro"/>
</dbReference>
<organism evidence="5 6">
    <name type="scientific">Daphnia pulex</name>
    <name type="common">Water flea</name>
    <dbReference type="NCBI Taxonomy" id="6669"/>
    <lineage>
        <taxon>Eukaryota</taxon>
        <taxon>Metazoa</taxon>
        <taxon>Ecdysozoa</taxon>
        <taxon>Arthropoda</taxon>
        <taxon>Crustacea</taxon>
        <taxon>Branchiopoda</taxon>
        <taxon>Diplostraca</taxon>
        <taxon>Cladocera</taxon>
        <taxon>Anomopoda</taxon>
        <taxon>Daphniidae</taxon>
        <taxon>Daphnia</taxon>
    </lineage>
</organism>
<protein>
    <recommendedName>
        <fullName evidence="4">tRNA/rRNA methyltransferase SpoU type domain-containing protein</fullName>
    </recommendedName>
</protein>
<dbReference type="eggNOG" id="KOG2506">
    <property type="taxonomic scope" value="Eukaryota"/>
</dbReference>
<reference evidence="5 6" key="1">
    <citation type="journal article" date="2011" name="Science">
        <title>The ecoresponsive genome of Daphnia pulex.</title>
        <authorList>
            <person name="Colbourne J.K."/>
            <person name="Pfrender M.E."/>
            <person name="Gilbert D."/>
            <person name="Thomas W.K."/>
            <person name="Tucker A."/>
            <person name="Oakley T.H."/>
            <person name="Tokishita S."/>
            <person name="Aerts A."/>
            <person name="Arnold G.J."/>
            <person name="Basu M.K."/>
            <person name="Bauer D.J."/>
            <person name="Caceres C.E."/>
            <person name="Carmel L."/>
            <person name="Casola C."/>
            <person name="Choi J.H."/>
            <person name="Detter J.C."/>
            <person name="Dong Q."/>
            <person name="Dusheyko S."/>
            <person name="Eads B.D."/>
            <person name="Frohlich T."/>
            <person name="Geiler-Samerotte K.A."/>
            <person name="Gerlach D."/>
            <person name="Hatcher P."/>
            <person name="Jogdeo S."/>
            <person name="Krijgsveld J."/>
            <person name="Kriventseva E.V."/>
            <person name="Kultz D."/>
            <person name="Laforsch C."/>
            <person name="Lindquist E."/>
            <person name="Lopez J."/>
            <person name="Manak J.R."/>
            <person name="Muller J."/>
            <person name="Pangilinan J."/>
            <person name="Patwardhan R.P."/>
            <person name="Pitluck S."/>
            <person name="Pritham E.J."/>
            <person name="Rechtsteiner A."/>
            <person name="Rho M."/>
            <person name="Rogozin I.B."/>
            <person name="Sakarya O."/>
            <person name="Salamov A."/>
            <person name="Schaack S."/>
            <person name="Shapiro H."/>
            <person name="Shiga Y."/>
            <person name="Skalitzky C."/>
            <person name="Smith Z."/>
            <person name="Souvorov A."/>
            <person name="Sung W."/>
            <person name="Tang Z."/>
            <person name="Tsuchiya D."/>
            <person name="Tu H."/>
            <person name="Vos H."/>
            <person name="Wang M."/>
            <person name="Wolf Y.I."/>
            <person name="Yamagata H."/>
            <person name="Yamada T."/>
            <person name="Ye Y."/>
            <person name="Shaw J.R."/>
            <person name="Andrews J."/>
            <person name="Crease T.J."/>
            <person name="Tang H."/>
            <person name="Lucas S.M."/>
            <person name="Robertson H.M."/>
            <person name="Bork P."/>
            <person name="Koonin E.V."/>
            <person name="Zdobnov E.M."/>
            <person name="Grigoriev I.V."/>
            <person name="Lynch M."/>
            <person name="Boore J.L."/>
        </authorList>
    </citation>
    <scope>NUCLEOTIDE SEQUENCE [LARGE SCALE GENOMIC DNA]</scope>
</reference>
<dbReference type="InParanoid" id="E9H279"/>
<dbReference type="CDD" id="cd18106">
    <property type="entry name" value="SpoU-like_RNMTL1"/>
    <property type="match status" value="1"/>
</dbReference>
<dbReference type="InterPro" id="IPR051259">
    <property type="entry name" value="rRNA_Methyltransferase"/>
</dbReference>
<dbReference type="SUPFAM" id="SSF55315">
    <property type="entry name" value="L30e-like"/>
    <property type="match status" value="1"/>
</dbReference>
<dbReference type="EMBL" id="GL732585">
    <property type="protein sequence ID" value="EFX74184.1"/>
    <property type="molecule type" value="Genomic_DNA"/>
</dbReference>
<gene>
    <name evidence="5" type="ORF">DAPPUDRAFT_307431</name>
</gene>
<dbReference type="Pfam" id="PF00588">
    <property type="entry name" value="SpoU_methylase"/>
    <property type="match status" value="2"/>
</dbReference>
<name>E9H279_DAPPU</name>
<dbReference type="Gene3D" id="3.30.1330.30">
    <property type="match status" value="1"/>
</dbReference>
<dbReference type="GO" id="GO:0003723">
    <property type="term" value="F:RNA binding"/>
    <property type="evidence" value="ECO:0007669"/>
    <property type="project" value="InterPro"/>
</dbReference>
<accession>E9H279</accession>
<feature type="domain" description="tRNA/rRNA methyltransferase SpoU type" evidence="4">
    <location>
        <begin position="252"/>
        <end position="332"/>
    </location>
</feature>
<dbReference type="Gene3D" id="3.40.1280.10">
    <property type="match status" value="1"/>
</dbReference>
<dbReference type="PANTHER" id="PTHR43191:SF2">
    <property type="entry name" value="RRNA METHYLTRANSFERASE 3, MITOCHONDRIAL"/>
    <property type="match status" value="1"/>
</dbReference>
<dbReference type="InterPro" id="IPR029064">
    <property type="entry name" value="Ribosomal_eL30-like_sf"/>
</dbReference>
<feature type="region of interest" description="Disordered" evidence="3">
    <location>
        <begin position="62"/>
        <end position="84"/>
    </location>
</feature>
<evidence type="ECO:0000313" key="6">
    <source>
        <dbReference type="Proteomes" id="UP000000305"/>
    </source>
</evidence>
<dbReference type="GO" id="GO:0032259">
    <property type="term" value="P:methylation"/>
    <property type="evidence" value="ECO:0007669"/>
    <property type="project" value="UniProtKB-KW"/>
</dbReference>
<dbReference type="InterPro" id="IPR029028">
    <property type="entry name" value="Alpha/beta_knot_MTases"/>
</dbReference>
<evidence type="ECO:0000256" key="3">
    <source>
        <dbReference type="SAM" id="MobiDB-lite"/>
    </source>
</evidence>
<feature type="domain" description="tRNA/rRNA methyltransferase SpoU type" evidence="4">
    <location>
        <begin position="395"/>
        <end position="459"/>
    </location>
</feature>
<dbReference type="FunCoup" id="E9H279">
    <property type="interactions" value="41"/>
</dbReference>
<dbReference type="GO" id="GO:0008173">
    <property type="term" value="F:RNA methyltransferase activity"/>
    <property type="evidence" value="ECO:0007669"/>
    <property type="project" value="InterPro"/>
</dbReference>
<dbReference type="SUPFAM" id="SSF75217">
    <property type="entry name" value="alpha/beta knot"/>
    <property type="match status" value="2"/>
</dbReference>
<dbReference type="AlphaFoldDB" id="E9H279"/>
<dbReference type="STRING" id="6669.E9H279"/>
<proteinExistence type="predicted"/>
<dbReference type="OMA" id="FLKFHKY"/>
<dbReference type="KEGG" id="dpx:DAPPUDRAFT_307431"/>
<evidence type="ECO:0000256" key="1">
    <source>
        <dbReference type="ARBA" id="ARBA00022603"/>
    </source>
</evidence>
<sequence length="476" mass="52723">MACVSRGLCISKISIWFMKVNVRGFARYVHRIPIKIFSSEEAKKLSNKPSLIFEDSLSDVPVPSKKEQARPKNFAAEHPSRTADKYDKKKDAVLIEKSAVNISKPHVIDAKKKHETNHANQHVKDQITITACGESVVQDIVTDKQTSERKLSSVIQTVKSSRARKASGKILLEGERLIADAMNAGAYAETIFFSDTKLLTTLPLKKYPSIQLYQVQYGKIQLWSDLTTSPGIMGIFDVTKPTNSDIPHHIPLTIICDNIRDPGNMGTIIRCAAAVGCKALITTPDCVDVWDSKVLRAAAGAHFRIKLALSVDWDLIAENFVTQDDTVLLADSSIQPASPIVDEKDRLASNLSWIEREQGPKSKSVEILKEGDIQYRDSSYLDDKSLRVYKKLPLPHSAYDKIDLNSVTSLTLVIGGETHGLSSAAHKLAHEYGGLKVFIPLENKVDSLNAGVAVGILAYEFRRLFLQKKVSDTQKM</sequence>
<keyword evidence="1" id="KW-0489">Methyltransferase</keyword>
<dbReference type="Proteomes" id="UP000000305">
    <property type="component" value="Unassembled WGS sequence"/>
</dbReference>
<evidence type="ECO:0000259" key="4">
    <source>
        <dbReference type="Pfam" id="PF00588"/>
    </source>
</evidence>
<dbReference type="InterPro" id="IPR001537">
    <property type="entry name" value="SpoU_MeTrfase"/>
</dbReference>
<keyword evidence="2" id="KW-0808">Transferase</keyword>
<evidence type="ECO:0000256" key="2">
    <source>
        <dbReference type="ARBA" id="ARBA00022679"/>
    </source>
</evidence>
<dbReference type="HOGENOM" id="CLU_021322_1_1_1"/>
<evidence type="ECO:0000313" key="5">
    <source>
        <dbReference type="EMBL" id="EFX74184.1"/>
    </source>
</evidence>
<keyword evidence="6" id="KW-1185">Reference proteome</keyword>
<dbReference type="OrthoDB" id="270651at2759"/>